<sequence length="358" mass="40277">MNILFLGPMLLSIPSEKGAVEDIIWQLAKRLTEEKVWIFNPIHLSANKIESCLSTLSLLAWCHGKNLVVHSHNPYASLAFLSSSVRPKNHIITLHYPPWVSNRAVENFVFLKMLLTLNRCGVKLTAPNLLISDWLKRRGMDCYYLPNGVDISLFNPNKYDLKLRSRLLGNDADVLLVSLGRMDPTKNQLVLLKAFSRVLKSNQRVKLILIGPKSGTYRGSFPSEYAIRVQSFIESESLKSHVIWLGEVNSKEEVARILASCDICVHPSRVEAAPLAILEAMASGLNVVAFDLPWYKGYLENGVNAILCKNSLEALTEGIISAIESSNDTDVRKRQQECAKKFSWDFLIADYKKLYASE</sequence>
<evidence type="ECO:0000313" key="2">
    <source>
        <dbReference type="EMBL" id="RWX72780.1"/>
    </source>
</evidence>
<evidence type="ECO:0000259" key="1">
    <source>
        <dbReference type="Pfam" id="PF00534"/>
    </source>
</evidence>
<dbReference type="Pfam" id="PF00534">
    <property type="entry name" value="Glycos_transf_1"/>
    <property type="match status" value="1"/>
</dbReference>
<comment type="caution">
    <text evidence="2">The sequence shown here is derived from an EMBL/GenBank/DDBJ whole genome shotgun (WGS) entry which is preliminary data.</text>
</comment>
<dbReference type="InterPro" id="IPR001296">
    <property type="entry name" value="Glyco_trans_1"/>
</dbReference>
<dbReference type="InterPro" id="IPR050194">
    <property type="entry name" value="Glycosyltransferase_grp1"/>
</dbReference>
<dbReference type="SUPFAM" id="SSF53756">
    <property type="entry name" value="UDP-Glycosyltransferase/glycogen phosphorylase"/>
    <property type="match status" value="1"/>
</dbReference>
<dbReference type="Proteomes" id="UP000288215">
    <property type="component" value="Unassembled WGS sequence"/>
</dbReference>
<dbReference type="Gene3D" id="3.40.50.2000">
    <property type="entry name" value="Glycogen Phosphorylase B"/>
    <property type="match status" value="2"/>
</dbReference>
<reference evidence="2 3" key="1">
    <citation type="submission" date="2018-12" db="EMBL/GenBank/DDBJ databases">
        <title>The complete genome of the methanogenic archaea of the candidate phylum Verstraetearchaeota, obtained from the metagenome of underground thermal water.</title>
        <authorList>
            <person name="Kadnikov V.V."/>
            <person name="Mardanov A.V."/>
            <person name="Beletsky A.V."/>
            <person name="Karnachuk O.V."/>
            <person name="Ravin N.V."/>
        </authorList>
    </citation>
    <scope>NUCLEOTIDE SEQUENCE [LARGE SCALE GENOMIC DNA]</scope>
    <source>
        <strain evidence="2">Ch88</strain>
    </source>
</reference>
<dbReference type="PANTHER" id="PTHR45947">
    <property type="entry name" value="SULFOQUINOVOSYL TRANSFERASE SQD2"/>
    <property type="match status" value="1"/>
</dbReference>
<gene>
    <name evidence="2" type="ORF">Metus_1639</name>
</gene>
<dbReference type="PANTHER" id="PTHR45947:SF3">
    <property type="entry name" value="SULFOQUINOVOSYL TRANSFERASE SQD2"/>
    <property type="match status" value="1"/>
</dbReference>
<evidence type="ECO:0000313" key="3">
    <source>
        <dbReference type="Proteomes" id="UP000288215"/>
    </source>
</evidence>
<feature type="domain" description="Glycosyl transferase family 1" evidence="1">
    <location>
        <begin position="170"/>
        <end position="341"/>
    </location>
</feature>
<dbReference type="GO" id="GO:0016757">
    <property type="term" value="F:glycosyltransferase activity"/>
    <property type="evidence" value="ECO:0007669"/>
    <property type="project" value="InterPro"/>
</dbReference>
<dbReference type="EMBL" id="RXGA01000004">
    <property type="protein sequence ID" value="RWX72780.1"/>
    <property type="molecule type" value="Genomic_DNA"/>
</dbReference>
<dbReference type="CDD" id="cd03801">
    <property type="entry name" value="GT4_PimA-like"/>
    <property type="match status" value="1"/>
</dbReference>
<dbReference type="AlphaFoldDB" id="A0A3S3VEC8"/>
<accession>A0A3S3VEC8</accession>
<organism evidence="2 3">
    <name type="scientific">Methanosuratincola subterraneus</name>
    <dbReference type="NCBI Taxonomy" id="2593994"/>
    <lineage>
        <taxon>Archaea</taxon>
        <taxon>Thermoproteota</taxon>
        <taxon>Methanosuratincolia</taxon>
        <taxon>Candidatus Methanomethylicales</taxon>
        <taxon>Candidatus Methanomethylicaceae</taxon>
        <taxon>Candidatus Methanosuratincola (ex Vanwonterghem et al. 2016)</taxon>
    </lineage>
</organism>
<protein>
    <recommendedName>
        <fullName evidence="1">Glycosyl transferase family 1 domain-containing protein</fullName>
    </recommendedName>
</protein>
<name>A0A3S3VEC8_METS7</name>
<proteinExistence type="predicted"/>